<organism evidence="1 2">
    <name type="scientific">Etheostoma spectabile</name>
    <name type="common">orangethroat darter</name>
    <dbReference type="NCBI Taxonomy" id="54343"/>
    <lineage>
        <taxon>Eukaryota</taxon>
        <taxon>Metazoa</taxon>
        <taxon>Chordata</taxon>
        <taxon>Craniata</taxon>
        <taxon>Vertebrata</taxon>
        <taxon>Euteleostomi</taxon>
        <taxon>Actinopterygii</taxon>
        <taxon>Neopterygii</taxon>
        <taxon>Teleostei</taxon>
        <taxon>Neoteleostei</taxon>
        <taxon>Acanthomorphata</taxon>
        <taxon>Eupercaria</taxon>
        <taxon>Perciformes</taxon>
        <taxon>Percoidei</taxon>
        <taxon>Percidae</taxon>
        <taxon>Etheostomatinae</taxon>
        <taxon>Etheostoma</taxon>
    </lineage>
</organism>
<comment type="caution">
    <text evidence="1">The sequence shown here is derived from an EMBL/GenBank/DDBJ whole genome shotgun (WGS) entry which is preliminary data.</text>
</comment>
<proteinExistence type="predicted"/>
<accession>A0A5J5CIR2</accession>
<dbReference type="AlphaFoldDB" id="A0A5J5CIR2"/>
<dbReference type="EMBL" id="VOFY01000022">
    <property type="protein sequence ID" value="KAA8580466.1"/>
    <property type="molecule type" value="Genomic_DNA"/>
</dbReference>
<keyword evidence="2" id="KW-1185">Reference proteome</keyword>
<reference evidence="1 2" key="1">
    <citation type="submission" date="2019-08" db="EMBL/GenBank/DDBJ databases">
        <title>A chromosome-level genome assembly, high-density linkage maps, and genome scans reveal the genomic architecture of hybrid incompatibilities underlying speciation via character displacement in darters (Percidae: Etheostominae).</title>
        <authorList>
            <person name="Moran R.L."/>
            <person name="Catchen J.M."/>
            <person name="Fuller R.C."/>
        </authorList>
    </citation>
    <scope>NUCLEOTIDE SEQUENCE [LARGE SCALE GENOMIC DNA]</scope>
    <source>
        <strain evidence="1">EspeVRDwgs_2016</strain>
        <tissue evidence="1">Muscle</tissue>
    </source>
</reference>
<evidence type="ECO:0000313" key="2">
    <source>
        <dbReference type="Proteomes" id="UP000327493"/>
    </source>
</evidence>
<protein>
    <submittedName>
        <fullName evidence="1">Uncharacterized protein</fullName>
    </submittedName>
</protein>
<evidence type="ECO:0000313" key="1">
    <source>
        <dbReference type="EMBL" id="KAA8580466.1"/>
    </source>
</evidence>
<name>A0A5J5CIR2_9PERO</name>
<gene>
    <name evidence="1" type="ORF">FQN60_013424</name>
</gene>
<dbReference type="Proteomes" id="UP000327493">
    <property type="component" value="Chromosome 22"/>
</dbReference>
<sequence>MRYRASFIVAEEIANASKSFSGSVFEAVHSEVL</sequence>